<protein>
    <submittedName>
        <fullName evidence="2">Diguanylate cyclase</fullName>
    </submittedName>
    <submittedName>
        <fullName evidence="1">Dipeptidase</fullName>
    </submittedName>
</protein>
<comment type="caution">
    <text evidence="2">The sequence shown here is derived from an EMBL/GenBank/DDBJ whole genome shotgun (WGS) entry which is preliminary data.</text>
</comment>
<organism evidence="2 3">
    <name type="scientific">Brevibacillus reuszeri</name>
    <dbReference type="NCBI Taxonomy" id="54915"/>
    <lineage>
        <taxon>Bacteria</taxon>
        <taxon>Bacillati</taxon>
        <taxon>Bacillota</taxon>
        <taxon>Bacilli</taxon>
        <taxon>Bacillales</taxon>
        <taxon>Paenibacillaceae</taxon>
        <taxon>Brevibacillus</taxon>
    </lineage>
</organism>
<reference evidence="3" key="1">
    <citation type="submission" date="2015-07" db="EMBL/GenBank/DDBJ databases">
        <title>Genome sequencing project for genomic taxonomy and phylogenomics of Bacillus-like bacteria.</title>
        <authorList>
            <person name="Liu B."/>
            <person name="Wang J."/>
            <person name="Zhu Y."/>
            <person name="Liu G."/>
            <person name="Chen Q."/>
            <person name="Chen Z."/>
            <person name="Lan J."/>
            <person name="Che J."/>
            <person name="Ge C."/>
            <person name="Shi H."/>
            <person name="Pan Z."/>
            <person name="Liu X."/>
        </authorList>
    </citation>
    <scope>NUCLEOTIDE SEQUENCE [LARGE SCALE GENOMIC DNA]</scope>
    <source>
        <strain evidence="3">DSM 9887</strain>
    </source>
</reference>
<keyword evidence="4" id="KW-1185">Reference proteome</keyword>
<dbReference type="PROSITE" id="PS51365">
    <property type="entry name" value="RENAL_DIPEPTIDASE_2"/>
    <property type="match status" value="1"/>
</dbReference>
<dbReference type="EMBL" id="BJON01000002">
    <property type="protein sequence ID" value="GED66755.1"/>
    <property type="molecule type" value="Genomic_DNA"/>
</dbReference>
<evidence type="ECO:0000313" key="3">
    <source>
        <dbReference type="Proteomes" id="UP000036834"/>
    </source>
</evidence>
<reference evidence="1 4" key="3">
    <citation type="submission" date="2019-06" db="EMBL/GenBank/DDBJ databases">
        <title>Whole genome shotgun sequence of Brevibacillus reuszeri NBRC 15719.</title>
        <authorList>
            <person name="Hosoyama A."/>
            <person name="Uohara A."/>
            <person name="Ohji S."/>
            <person name="Ichikawa N."/>
        </authorList>
    </citation>
    <scope>NUCLEOTIDE SEQUENCE [LARGE SCALE GENOMIC DNA]</scope>
    <source>
        <strain evidence="1 4">NBRC 15719</strain>
    </source>
</reference>
<dbReference type="OrthoDB" id="9804920at2"/>
<evidence type="ECO:0000313" key="4">
    <source>
        <dbReference type="Proteomes" id="UP000319578"/>
    </source>
</evidence>
<evidence type="ECO:0000313" key="2">
    <source>
        <dbReference type="EMBL" id="KNB70997.1"/>
    </source>
</evidence>
<dbReference type="Proteomes" id="UP000319578">
    <property type="component" value="Unassembled WGS sequence"/>
</dbReference>
<dbReference type="Pfam" id="PF01244">
    <property type="entry name" value="Peptidase_M19"/>
    <property type="match status" value="1"/>
</dbReference>
<reference evidence="2" key="2">
    <citation type="submission" date="2015-07" db="EMBL/GenBank/DDBJ databases">
        <title>MeaNS - Measles Nucleotide Surveillance Program.</title>
        <authorList>
            <person name="Tran T."/>
            <person name="Druce J."/>
        </authorList>
    </citation>
    <scope>NUCLEOTIDE SEQUENCE</scope>
    <source>
        <strain evidence="2">DSM 9887</strain>
    </source>
</reference>
<evidence type="ECO:0000313" key="1">
    <source>
        <dbReference type="EMBL" id="GED66755.1"/>
    </source>
</evidence>
<accession>A0A0K9YQT1</accession>
<dbReference type="PANTHER" id="PTHR10443">
    <property type="entry name" value="MICROSOMAL DIPEPTIDASE"/>
    <property type="match status" value="1"/>
</dbReference>
<dbReference type="GO" id="GO:0070573">
    <property type="term" value="F:metallodipeptidase activity"/>
    <property type="evidence" value="ECO:0007669"/>
    <property type="project" value="InterPro"/>
</dbReference>
<dbReference type="GO" id="GO:0006508">
    <property type="term" value="P:proteolysis"/>
    <property type="evidence" value="ECO:0007669"/>
    <property type="project" value="InterPro"/>
</dbReference>
<dbReference type="RefSeq" id="WP_049740033.1">
    <property type="nucleotide sequence ID" value="NZ_BJON01000002.1"/>
</dbReference>
<dbReference type="SUPFAM" id="SSF51556">
    <property type="entry name" value="Metallo-dependent hydrolases"/>
    <property type="match status" value="1"/>
</dbReference>
<dbReference type="InterPro" id="IPR008257">
    <property type="entry name" value="Pept_M19"/>
</dbReference>
<proteinExistence type="predicted"/>
<dbReference type="Proteomes" id="UP000036834">
    <property type="component" value="Unassembled WGS sequence"/>
</dbReference>
<dbReference type="CDD" id="cd01301">
    <property type="entry name" value="rDP_like"/>
    <property type="match status" value="1"/>
</dbReference>
<dbReference type="InterPro" id="IPR032466">
    <property type="entry name" value="Metal_Hydrolase"/>
</dbReference>
<gene>
    <name evidence="2" type="ORF">ADS79_19430</name>
    <name evidence="1" type="ORF">BRE01_04570</name>
</gene>
<sequence>MQIIDLHCDTLLKIWLSNGQLSFCDAQELESNKERLRKGGVKVQCFALFPPPNLTVEQKFQAVLSQIHYFYEEVLGKNREMKQLKEWEDIDQLREGEIGAMLSLEGVDAIGDDLHKLTILYQLGIRSIGLTWNQTNYAAGGASDAKGGGLTALGQKMVLFNNRHRMFTDVSHLNEQSYWDTLELAAYPIASHSNARAILDHPRNLSDEQAKAMFANGGMVNLFFSPAFVKEGRRAAITDLLRHLDHFCSLGGVDYLGIGSDFDGISIPERINQLENAAMLQNLVQELLRHYTEDQVRGFASENFMRNRPKAKDKNEITA</sequence>
<dbReference type="PATRIC" id="fig|54915.3.peg.2992"/>
<dbReference type="EMBL" id="LGIQ01000009">
    <property type="protein sequence ID" value="KNB70997.1"/>
    <property type="molecule type" value="Genomic_DNA"/>
</dbReference>
<dbReference type="AlphaFoldDB" id="A0A0K9YQT1"/>
<dbReference type="STRING" id="54915.ADS79_19430"/>
<name>A0A0K9YQT1_9BACL</name>
<dbReference type="PANTHER" id="PTHR10443:SF12">
    <property type="entry name" value="DIPEPTIDASE"/>
    <property type="match status" value="1"/>
</dbReference>
<dbReference type="Gene3D" id="3.20.20.140">
    <property type="entry name" value="Metal-dependent hydrolases"/>
    <property type="match status" value="1"/>
</dbReference>